<feature type="region of interest" description="Disordered" evidence="6">
    <location>
        <begin position="93"/>
        <end position="195"/>
    </location>
</feature>
<feature type="domain" description="ABC transporter" evidence="8">
    <location>
        <begin position="229"/>
        <end position="469"/>
    </location>
</feature>
<evidence type="ECO:0000256" key="3">
    <source>
        <dbReference type="ARBA" id="ARBA00022692"/>
    </source>
</evidence>
<feature type="transmembrane region" description="Helical" evidence="7">
    <location>
        <begin position="752"/>
        <end position="773"/>
    </location>
</feature>
<accession>A0ABX3SV89</accession>
<dbReference type="PROSITE" id="PS50893">
    <property type="entry name" value="ABC_TRANSPORTER_2"/>
    <property type="match status" value="1"/>
</dbReference>
<sequence>MRPEASAFPAPPLTAWVGSARYVFAPGRDVLVGYGPGFDIPLQRPGGAAPAPRPDVVLRFTGTQWVAIDSGPHGMFVNGSRLSAVEIHSGQAITIGDPQRGPRLVFQIGPPAGPAQRPVHAPPPQRPQFAPPPPAAARPNRPNVQPPTQRTTQRMRVGPPQPPAAGRPAQPARPGPTTPPPVPPTAPPEQPSGPGLIERMITRKLRAPRSSFSTEEASSTYRLPLKPGARTIGVTAYRLGLMVDGREMLTDISFTARPGTLTAVVGPSAARNSALLALLAGTRGLTAGRMTVDGHDVYAEPESMRARIGIVHRDERVHPRLTVEQTLGYAAELRLPPDTLPQHRHRVVDQLLEELALTPHRTTRIGKLSPEVRRCASMAIELITRPTLLVVDEPGAGLDAAQQNHVMAILRRQAEIGCVVVAAMSSQTSLSNLNLCDQVLALTSAGTVAFAGTPLQIESAMGTADWPNVLARVSADPDGAHRAFVARQQEAAPPAPPEVAAPWPLPAELPVKRQIGLVARRQLRLLGADPVYFLFLAVLPFVLAALALLIPGDSGLDRPKPGSVNPHEAIELLAAFNIAAVIVGTALTIRVLVEERRAFRREQAVGLSAWAYVAAKVIVFGLAAAILTAVLFAIVIVVKGGPVHGAVLLRNATVELYVSVAATAIVSAIVGLALSALGNRLREVLPLVVPVILASLLFDGSLVQLVSKWGPQQISWFVPAQWGFAASASTVDLRRIDPLAANAEMWTHYSGWWVFDMVMLVVCGAVAAGFVLYRLRPPKRETRFPSTTSRTPRTG</sequence>
<reference evidence="9 10" key="1">
    <citation type="submission" date="2017-02" db="EMBL/GenBank/DDBJ databases">
        <title>The new phylogeny of genus Mycobacterium.</title>
        <authorList>
            <person name="Tortoli E."/>
            <person name="Trovato A."/>
            <person name="Cirillo D.M."/>
        </authorList>
    </citation>
    <scope>NUCLEOTIDE SEQUENCE [LARGE SCALE GENOMIC DNA]</scope>
    <source>
        <strain evidence="9 10">IP1130001</strain>
    </source>
</reference>
<dbReference type="Pfam" id="PF01061">
    <property type="entry name" value="ABC2_membrane"/>
    <property type="match status" value="1"/>
</dbReference>
<gene>
    <name evidence="9" type="ORF">BST29_10405</name>
</gene>
<evidence type="ECO:0000259" key="8">
    <source>
        <dbReference type="PROSITE" id="PS50893"/>
    </source>
</evidence>
<dbReference type="PANTHER" id="PTHR48041">
    <property type="entry name" value="ABC TRANSPORTER G FAMILY MEMBER 28"/>
    <property type="match status" value="1"/>
</dbReference>
<keyword evidence="3 7" id="KW-0812">Transmembrane</keyword>
<dbReference type="SUPFAM" id="SSF52540">
    <property type="entry name" value="P-loop containing nucleoside triphosphate hydrolases"/>
    <property type="match status" value="1"/>
</dbReference>
<dbReference type="InterPro" id="IPR027417">
    <property type="entry name" value="P-loop_NTPase"/>
</dbReference>
<evidence type="ECO:0000256" key="7">
    <source>
        <dbReference type="SAM" id="Phobius"/>
    </source>
</evidence>
<dbReference type="EMBL" id="MVHV01000008">
    <property type="protein sequence ID" value="ORA83322.1"/>
    <property type="molecule type" value="Genomic_DNA"/>
</dbReference>
<dbReference type="InterPro" id="IPR050352">
    <property type="entry name" value="ABCG_transporters"/>
</dbReference>
<evidence type="ECO:0000313" key="9">
    <source>
        <dbReference type="EMBL" id="ORA83322.1"/>
    </source>
</evidence>
<evidence type="ECO:0000256" key="4">
    <source>
        <dbReference type="ARBA" id="ARBA00022989"/>
    </source>
</evidence>
<organism evidence="9 10">
    <name type="scientific">Mycobacterium malmoense</name>
    <dbReference type="NCBI Taxonomy" id="1780"/>
    <lineage>
        <taxon>Bacteria</taxon>
        <taxon>Bacillati</taxon>
        <taxon>Actinomycetota</taxon>
        <taxon>Actinomycetes</taxon>
        <taxon>Mycobacteriales</taxon>
        <taxon>Mycobacteriaceae</taxon>
        <taxon>Mycobacterium</taxon>
    </lineage>
</organism>
<feature type="transmembrane region" description="Helical" evidence="7">
    <location>
        <begin position="572"/>
        <end position="593"/>
    </location>
</feature>
<dbReference type="Pfam" id="PF00005">
    <property type="entry name" value="ABC_tran"/>
    <property type="match status" value="1"/>
</dbReference>
<feature type="transmembrane region" description="Helical" evidence="7">
    <location>
        <begin position="684"/>
        <end position="706"/>
    </location>
</feature>
<keyword evidence="10" id="KW-1185">Reference proteome</keyword>
<dbReference type="RefSeq" id="WP_083010481.1">
    <property type="nucleotide sequence ID" value="NZ_CP060015.1"/>
</dbReference>
<keyword evidence="5 7" id="KW-0472">Membrane</keyword>
<keyword evidence="4 7" id="KW-1133">Transmembrane helix</keyword>
<name>A0ABX3SV89_MYCMA</name>
<dbReference type="PANTHER" id="PTHR48041:SF139">
    <property type="entry name" value="PROTEIN SCARLET"/>
    <property type="match status" value="1"/>
</dbReference>
<feature type="compositionally biased region" description="Pro residues" evidence="6">
    <location>
        <begin position="159"/>
        <end position="191"/>
    </location>
</feature>
<evidence type="ECO:0000256" key="1">
    <source>
        <dbReference type="ARBA" id="ARBA00004141"/>
    </source>
</evidence>
<dbReference type="InterPro" id="IPR003439">
    <property type="entry name" value="ABC_transporter-like_ATP-bd"/>
</dbReference>
<feature type="compositionally biased region" description="Pro residues" evidence="6">
    <location>
        <begin position="120"/>
        <end position="136"/>
    </location>
</feature>
<dbReference type="Gene3D" id="3.40.50.300">
    <property type="entry name" value="P-loop containing nucleotide triphosphate hydrolases"/>
    <property type="match status" value="1"/>
</dbReference>
<comment type="subcellular location">
    <subcellularLocation>
        <location evidence="1">Membrane</location>
        <topology evidence="1">Multi-pass membrane protein</topology>
    </subcellularLocation>
</comment>
<protein>
    <submittedName>
        <fullName evidence="9">ABC transporter</fullName>
    </submittedName>
</protein>
<feature type="transmembrane region" description="Helical" evidence="7">
    <location>
        <begin position="613"/>
        <end position="636"/>
    </location>
</feature>
<evidence type="ECO:0000313" key="10">
    <source>
        <dbReference type="Proteomes" id="UP000243140"/>
    </source>
</evidence>
<proteinExistence type="predicted"/>
<evidence type="ECO:0000256" key="5">
    <source>
        <dbReference type="ARBA" id="ARBA00023136"/>
    </source>
</evidence>
<comment type="caution">
    <text evidence="9">The sequence shown here is derived from an EMBL/GenBank/DDBJ whole genome shotgun (WGS) entry which is preliminary data.</text>
</comment>
<feature type="transmembrane region" description="Helical" evidence="7">
    <location>
        <begin position="531"/>
        <end position="552"/>
    </location>
</feature>
<evidence type="ECO:0000256" key="6">
    <source>
        <dbReference type="SAM" id="MobiDB-lite"/>
    </source>
</evidence>
<evidence type="ECO:0000256" key="2">
    <source>
        <dbReference type="ARBA" id="ARBA00022448"/>
    </source>
</evidence>
<feature type="compositionally biased region" description="Low complexity" evidence="6">
    <location>
        <begin position="137"/>
        <end position="147"/>
    </location>
</feature>
<dbReference type="InterPro" id="IPR013525">
    <property type="entry name" value="ABC2_TM"/>
</dbReference>
<dbReference type="Proteomes" id="UP000243140">
    <property type="component" value="Unassembled WGS sequence"/>
</dbReference>
<feature type="transmembrane region" description="Helical" evidence="7">
    <location>
        <begin position="656"/>
        <end position="677"/>
    </location>
</feature>
<keyword evidence="2" id="KW-0813">Transport</keyword>